<dbReference type="EMBL" id="KB202823">
    <property type="protein sequence ID" value="ESO87828.1"/>
    <property type="molecule type" value="Genomic_DNA"/>
</dbReference>
<dbReference type="InterPro" id="IPR013320">
    <property type="entry name" value="ConA-like_dom_sf"/>
</dbReference>
<dbReference type="Gene3D" id="2.60.120.200">
    <property type="match status" value="1"/>
</dbReference>
<dbReference type="HOGENOM" id="CLU_493723_0_0_1"/>
<accession>V3ZA44</accession>
<evidence type="ECO:0008006" key="3">
    <source>
        <dbReference type="Google" id="ProtNLM"/>
    </source>
</evidence>
<name>V3ZA44_LOTGI</name>
<proteinExistence type="predicted"/>
<dbReference type="Proteomes" id="UP000030746">
    <property type="component" value="Unassembled WGS sequence"/>
</dbReference>
<dbReference type="CTD" id="20240262"/>
<dbReference type="AlphaFoldDB" id="V3ZA44"/>
<dbReference type="Pfam" id="PF13385">
    <property type="entry name" value="Laminin_G_3"/>
    <property type="match status" value="1"/>
</dbReference>
<evidence type="ECO:0000313" key="2">
    <source>
        <dbReference type="Proteomes" id="UP000030746"/>
    </source>
</evidence>
<organism evidence="1 2">
    <name type="scientific">Lottia gigantea</name>
    <name type="common">Giant owl limpet</name>
    <dbReference type="NCBI Taxonomy" id="225164"/>
    <lineage>
        <taxon>Eukaryota</taxon>
        <taxon>Metazoa</taxon>
        <taxon>Spiralia</taxon>
        <taxon>Lophotrochozoa</taxon>
        <taxon>Mollusca</taxon>
        <taxon>Gastropoda</taxon>
        <taxon>Patellogastropoda</taxon>
        <taxon>Lottioidea</taxon>
        <taxon>Lottiidae</taxon>
        <taxon>Lottia</taxon>
    </lineage>
</organism>
<keyword evidence="2" id="KW-1185">Reference proteome</keyword>
<dbReference type="GeneID" id="20240262"/>
<sequence length="552" mass="60802">MQKMNPGPSGNFSKNSEVGAERGIEHVANTPVYKWPLNAKTFGYEVLNRFDAVTPKLDQCFPVNTNGNTYLNNPGTLSFEGSSESFVDVSLDGSVSLPSSFVLTLYAKPTQLKPRSVVFHYKAQTQDYNKLTELVLEGNNNHYKLTAHYGDGSSKSAVIYNRFSVNTLELVKSRYKHDTRQMSISFNSGSNIVNIPQKQLSLPGTLRFGGHQSDPDAKFVGELSCATMYLGSNVHLTPSQIKNNCDMNYQDPPIVPSCFATAVVPKFIWPMDDVDKGYEVVRGTAPSFYHQEQYHFIEGPEDLDNQAIEFDGSYMCTIRTLIPSSVLQSDFGLLFFIHFHSISDGTILNIESDNESVHGITKGNFVLGNGTLTLEVFDESSACAQVVVSNVVIPDQWQAMAIQRSENHVRLIINGQEHETIDQCSSSNGYDNHTMTMAVGATDAGEEGFKGSIRCMALYTTVHQINAIATALETACTSTAVTSFSPPPGTTNLPLDKYMKFIKMPEVCPPFNFPTMVTAAEHLRTIKVGTVNFTGISWFTHCNTALKQTITG</sequence>
<dbReference type="SUPFAM" id="SSF49899">
    <property type="entry name" value="Concanavalin A-like lectins/glucanases"/>
    <property type="match status" value="2"/>
</dbReference>
<protein>
    <recommendedName>
        <fullName evidence="3">Laminin G domain-containing protein</fullName>
    </recommendedName>
</protein>
<dbReference type="OrthoDB" id="6094990at2759"/>
<evidence type="ECO:0000313" key="1">
    <source>
        <dbReference type="EMBL" id="ESO87828.1"/>
    </source>
</evidence>
<gene>
    <name evidence="1" type="ORF">LOTGIDRAFT_166124</name>
</gene>
<reference evidence="1 2" key="1">
    <citation type="journal article" date="2013" name="Nature">
        <title>Insights into bilaterian evolution from three spiralian genomes.</title>
        <authorList>
            <person name="Simakov O."/>
            <person name="Marletaz F."/>
            <person name="Cho S.J."/>
            <person name="Edsinger-Gonzales E."/>
            <person name="Havlak P."/>
            <person name="Hellsten U."/>
            <person name="Kuo D.H."/>
            <person name="Larsson T."/>
            <person name="Lv J."/>
            <person name="Arendt D."/>
            <person name="Savage R."/>
            <person name="Osoegawa K."/>
            <person name="de Jong P."/>
            <person name="Grimwood J."/>
            <person name="Chapman J.A."/>
            <person name="Shapiro H."/>
            <person name="Aerts A."/>
            <person name="Otillar R.P."/>
            <person name="Terry A.Y."/>
            <person name="Boore J.L."/>
            <person name="Grigoriev I.V."/>
            <person name="Lindberg D.R."/>
            <person name="Seaver E.C."/>
            <person name="Weisblat D.A."/>
            <person name="Putnam N.H."/>
            <person name="Rokhsar D.S."/>
        </authorList>
    </citation>
    <scope>NUCLEOTIDE SEQUENCE [LARGE SCALE GENOMIC DNA]</scope>
</reference>
<dbReference type="RefSeq" id="XP_009061436.1">
    <property type="nucleotide sequence ID" value="XM_009063188.1"/>
</dbReference>
<dbReference type="KEGG" id="lgi:LOTGIDRAFT_166124"/>